<feature type="signal peptide" evidence="1">
    <location>
        <begin position="1"/>
        <end position="18"/>
    </location>
</feature>
<protein>
    <submittedName>
        <fullName evidence="2">Putative secreted protein</fullName>
    </submittedName>
</protein>
<keyword evidence="1" id="KW-0732">Signal</keyword>
<evidence type="ECO:0000313" key="2">
    <source>
        <dbReference type="EMBL" id="NIE44918.1"/>
    </source>
</evidence>
<name>A0A6G5A2W4_RHIMP</name>
<reference evidence="2" key="1">
    <citation type="submission" date="2020-03" db="EMBL/GenBank/DDBJ databases">
        <title>A transcriptome and proteome of the tick Rhipicephalus microplus shaped by the genetic composition of its hosts and developmental stage.</title>
        <authorList>
            <person name="Garcia G.R."/>
            <person name="Ribeiro J.M.C."/>
            <person name="Maruyama S.R."/>
            <person name="Gardinasse L.G."/>
            <person name="Nelson K."/>
            <person name="Ferreira B.R."/>
            <person name="Andrade T.G."/>
            <person name="Santos I.K.F.M."/>
        </authorList>
    </citation>
    <scope>NUCLEOTIDE SEQUENCE</scope>
    <source>
        <strain evidence="2">NSGR</strain>
        <tissue evidence="2">Salivary glands</tissue>
    </source>
</reference>
<accession>A0A6G5A2W4</accession>
<proteinExistence type="predicted"/>
<evidence type="ECO:0000256" key="1">
    <source>
        <dbReference type="SAM" id="SignalP"/>
    </source>
</evidence>
<sequence length="70" mass="7782">MKKGYCALLFVSLPVCMGKLANMSSYMTCFQFWLFICTCRQMLLQFGGVHLLAVYSRSVPCGTGCVVAQE</sequence>
<organism evidence="2">
    <name type="scientific">Rhipicephalus microplus</name>
    <name type="common">Cattle tick</name>
    <name type="synonym">Boophilus microplus</name>
    <dbReference type="NCBI Taxonomy" id="6941"/>
    <lineage>
        <taxon>Eukaryota</taxon>
        <taxon>Metazoa</taxon>
        <taxon>Ecdysozoa</taxon>
        <taxon>Arthropoda</taxon>
        <taxon>Chelicerata</taxon>
        <taxon>Arachnida</taxon>
        <taxon>Acari</taxon>
        <taxon>Parasitiformes</taxon>
        <taxon>Ixodida</taxon>
        <taxon>Ixodoidea</taxon>
        <taxon>Ixodidae</taxon>
        <taxon>Rhipicephalinae</taxon>
        <taxon>Rhipicephalus</taxon>
        <taxon>Boophilus</taxon>
    </lineage>
</organism>
<feature type="chain" id="PRO_5026255389" evidence="1">
    <location>
        <begin position="19"/>
        <end position="70"/>
    </location>
</feature>
<dbReference type="AlphaFoldDB" id="A0A6G5A2W4"/>
<dbReference type="EMBL" id="GIKN01002645">
    <property type="protein sequence ID" value="NIE44918.1"/>
    <property type="molecule type" value="Transcribed_RNA"/>
</dbReference>